<evidence type="ECO:0000313" key="3">
    <source>
        <dbReference type="EMBL" id="MBS7825043.1"/>
    </source>
</evidence>
<comment type="caution">
    <text evidence="3">The sequence shown here is derived from an EMBL/GenBank/DDBJ whole genome shotgun (WGS) entry which is preliminary data.</text>
</comment>
<dbReference type="PANTHER" id="PTHR11908">
    <property type="entry name" value="XANTHINE DEHYDROGENASE"/>
    <property type="match status" value="1"/>
</dbReference>
<evidence type="ECO:0000313" key="4">
    <source>
        <dbReference type="Proteomes" id="UP000680020"/>
    </source>
</evidence>
<dbReference type="GO" id="GO:0005506">
    <property type="term" value="F:iron ion binding"/>
    <property type="evidence" value="ECO:0007669"/>
    <property type="project" value="InterPro"/>
</dbReference>
<dbReference type="Proteomes" id="UP000680020">
    <property type="component" value="Unassembled WGS sequence"/>
</dbReference>
<dbReference type="InterPro" id="IPR008274">
    <property type="entry name" value="AldOxase/xan_DH_MoCoBD1"/>
</dbReference>
<dbReference type="AlphaFoldDB" id="A0AB35BYJ7"/>
<dbReference type="Gene3D" id="3.30.365.10">
    <property type="entry name" value="Aldehyde oxidase/xanthine dehydrogenase, molybdopterin binding domain"/>
    <property type="match status" value="4"/>
</dbReference>
<protein>
    <submittedName>
        <fullName evidence="3">Xanthine dehydrogenase family protein molybdopterin-binding subunit</fullName>
    </submittedName>
</protein>
<evidence type="ECO:0000259" key="1">
    <source>
        <dbReference type="Pfam" id="PF02738"/>
    </source>
</evidence>
<feature type="domain" description="Aldehyde oxidase/xanthine dehydrogenase first molybdopterin binding" evidence="1">
    <location>
        <begin position="265"/>
        <end position="484"/>
    </location>
</feature>
<organism evidence="3 4">
    <name type="scientific">Wohlfahrtiimonas chitiniclastica</name>
    <dbReference type="NCBI Taxonomy" id="400946"/>
    <lineage>
        <taxon>Bacteria</taxon>
        <taxon>Pseudomonadati</taxon>
        <taxon>Pseudomonadota</taxon>
        <taxon>Gammaproteobacteria</taxon>
        <taxon>Cardiobacteriales</taxon>
        <taxon>Ignatzschineriaceae</taxon>
        <taxon>Wohlfahrtiimonas</taxon>
    </lineage>
</organism>
<proteinExistence type="predicted"/>
<accession>A0AB35BYJ7</accession>
<dbReference type="SUPFAM" id="SSF56003">
    <property type="entry name" value="Molybdenum cofactor-binding domain"/>
    <property type="match status" value="1"/>
</dbReference>
<dbReference type="Pfam" id="PF20256">
    <property type="entry name" value="MoCoBD_2"/>
    <property type="match status" value="2"/>
</dbReference>
<dbReference type="InterPro" id="IPR006311">
    <property type="entry name" value="TAT_signal"/>
</dbReference>
<name>A0AB35BYJ7_9GAMM</name>
<dbReference type="InterPro" id="IPR046867">
    <property type="entry name" value="AldOxase/xan_DH_MoCoBD2"/>
</dbReference>
<dbReference type="PROSITE" id="PS51318">
    <property type="entry name" value="TAT"/>
    <property type="match status" value="1"/>
</dbReference>
<evidence type="ECO:0000259" key="2">
    <source>
        <dbReference type="Pfam" id="PF20256"/>
    </source>
</evidence>
<reference evidence="3" key="1">
    <citation type="submission" date="2021-03" db="EMBL/GenBank/DDBJ databases">
        <title>Identification and antibiotic profiling of Wohlfahrtiimonas chitiniclastica, an underestimated human pathogen.</title>
        <authorList>
            <person name="Kopf A."/>
            <person name="Bunk B."/>
            <person name="Coldewey S."/>
            <person name="Gunzer F."/>
            <person name="Riedel T."/>
            <person name="Schroettner P."/>
        </authorList>
    </citation>
    <scope>NUCLEOTIDE SEQUENCE</scope>
    <source>
        <strain evidence="3">DSM 100917</strain>
    </source>
</reference>
<dbReference type="Gene3D" id="3.90.1170.50">
    <property type="entry name" value="Aldehyde oxidase/xanthine dehydrogenase, a/b hammerhead"/>
    <property type="match status" value="1"/>
</dbReference>
<dbReference type="RefSeq" id="WP_213404157.1">
    <property type="nucleotide sequence ID" value="NZ_JAGIBT010000007.1"/>
</dbReference>
<sequence>MKESGFSRRSFLKCLMVAGVSVYIAKPFSKAHAALFEENILQSPNWDPKTRRIKNRLDAFAKVTGQKVFAFDIRARDMPHWPQQQAHAFLLRATSADHIYKGIDLTILEQQGLMPDTLLTAEDLEQDGVKLPEFFGDDMLLPKGKTPAYIGQAVAMLIYNDFDRFRFAKNAVQFRTDVIIYGEKTGFLERNPWSTYRGVRIGAKNPYDRDIYSAMEYTTISPLGFRKYIPFWPEGKKGGNLEQTGIYYAEQLAKEMKHPPEDWLILDREFYSQSIDVCAMEPCNSNGWYDEKNEALHFVVADQSAMDVSKHIIELVNQSHFKFKKLFLHPCSTVGYGSKGGAIEPMFGVVASLYGKGLPVRFANDRYEQFQSGIKRHAFDMHFQLAVNKKTHKIESFIGNFIANGGGRCNYTPGVVAVGSTGVQGIYYIPKSDINAVGIASRAVDAGSIRGFGTLQSMTAFDTLLDEAAHILHIDPVEFRMNNLMKSGMKNTQGAIPAGDMRGGEALSTCAEHPIWKNRTSRKQAYEAANPGKLLATGISCTQKDFGTGNESSFAKIEISPEGEISLWHSGLEIGSGMETSQTVLCAQWFGVPAHHSYFAITEWPDLPMTTEGSHHLTQEKQNELQNNPMWTPAFSSSTGASNSAYFFSHVTSETGRVLFDYGIWPAALSIWYEGIGGGQATPLTVRREDARWNEKGLTADGLEPLSLQRIAKRIYEMNGLTGVVAHGYNRWQWAEAEFKIHKNKHAFALDGLSLKWGQNNHYEVNKRLNVKYPAIQRNNAAVTNYTAIAIAVELSIDTANGNIHMLNHHSVLECGNMIVPQLVSGQIQGGIAMGIGHALYEYLPLYEDGPGNGTWNFNRYHLPLASEVAVWTQTSEVLPPLSETDPPKGMAEVVMIPVVSAITNAIAAATGHYFNHHPILPKQVLEVLNANHL</sequence>
<dbReference type="InterPro" id="IPR036856">
    <property type="entry name" value="Ald_Oxase/Xan_DH_a/b_sf"/>
</dbReference>
<dbReference type="SUPFAM" id="SSF54665">
    <property type="entry name" value="CO dehydrogenase molybdoprotein N-domain-like"/>
    <property type="match status" value="1"/>
</dbReference>
<dbReference type="PANTHER" id="PTHR11908:SF123">
    <property type="entry name" value="ALDEHYDE OXIDOREDUCTASE MOLYBDENUM-BINDING SUBUNIT PAOC"/>
    <property type="match status" value="1"/>
</dbReference>
<feature type="domain" description="Aldehyde oxidase/xanthine dehydrogenase second molybdopterin binding" evidence="2">
    <location>
        <begin position="510"/>
        <end position="594"/>
    </location>
</feature>
<feature type="domain" description="Aldehyde oxidase/xanthine dehydrogenase second molybdopterin binding" evidence="2">
    <location>
        <begin position="772"/>
        <end position="869"/>
    </location>
</feature>
<dbReference type="InterPro" id="IPR037165">
    <property type="entry name" value="AldOxase/xan_DH_Mopterin-bd_sf"/>
</dbReference>
<dbReference type="EMBL" id="JAGIBU010000006">
    <property type="protein sequence ID" value="MBS7825043.1"/>
    <property type="molecule type" value="Genomic_DNA"/>
</dbReference>
<dbReference type="GO" id="GO:0016491">
    <property type="term" value="F:oxidoreductase activity"/>
    <property type="evidence" value="ECO:0007669"/>
    <property type="project" value="InterPro"/>
</dbReference>
<dbReference type="InterPro" id="IPR016208">
    <property type="entry name" value="Ald_Oxase/xanthine_DH-like"/>
</dbReference>
<dbReference type="Pfam" id="PF02738">
    <property type="entry name" value="MoCoBD_1"/>
    <property type="match status" value="1"/>
</dbReference>
<gene>
    <name evidence="3" type="ORF">J7561_07470</name>
</gene>